<evidence type="ECO:0000259" key="2">
    <source>
        <dbReference type="PROSITE" id="PS52045"/>
    </source>
</evidence>
<comment type="caution">
    <text evidence="3">The sequence shown here is derived from an EMBL/GenBank/DDBJ whole genome shotgun (WGS) entry which is preliminary data.</text>
</comment>
<dbReference type="Pfam" id="PF14365">
    <property type="entry name" value="Neprosin_AP"/>
    <property type="match status" value="1"/>
</dbReference>
<dbReference type="PANTHER" id="PTHR31589">
    <property type="entry name" value="PROTEIN, PUTATIVE (DUF239)-RELATED-RELATED"/>
    <property type="match status" value="1"/>
</dbReference>
<reference evidence="3 4" key="1">
    <citation type="journal article" date="2018" name="PLoS Genet.">
        <title>Population sequencing reveals clonal diversity and ancestral inbreeding in the grapevine cultivar Chardonnay.</title>
        <authorList>
            <person name="Roach M.J."/>
            <person name="Johnson D.L."/>
            <person name="Bohlmann J."/>
            <person name="van Vuuren H.J."/>
            <person name="Jones S.J."/>
            <person name="Pretorius I.S."/>
            <person name="Schmidt S.A."/>
            <person name="Borneman A.R."/>
        </authorList>
    </citation>
    <scope>NUCLEOTIDE SEQUENCE [LARGE SCALE GENOMIC DNA]</scope>
    <source>
        <strain evidence="4">cv. Chardonnay</strain>
        <tissue evidence="3">Leaf</tissue>
    </source>
</reference>
<dbReference type="InterPro" id="IPR004314">
    <property type="entry name" value="Neprosin"/>
</dbReference>
<dbReference type="EMBL" id="QGNW01001421">
    <property type="protein sequence ID" value="RVW41973.1"/>
    <property type="molecule type" value="Genomic_DNA"/>
</dbReference>
<organism evidence="3 4">
    <name type="scientific">Vitis vinifera</name>
    <name type="common">Grape</name>
    <dbReference type="NCBI Taxonomy" id="29760"/>
    <lineage>
        <taxon>Eukaryota</taxon>
        <taxon>Viridiplantae</taxon>
        <taxon>Streptophyta</taxon>
        <taxon>Embryophyta</taxon>
        <taxon>Tracheophyta</taxon>
        <taxon>Spermatophyta</taxon>
        <taxon>Magnoliopsida</taxon>
        <taxon>eudicotyledons</taxon>
        <taxon>Gunneridae</taxon>
        <taxon>Pentapetalae</taxon>
        <taxon>rosids</taxon>
        <taxon>Vitales</taxon>
        <taxon>Vitaceae</taxon>
        <taxon>Viteae</taxon>
        <taxon>Vitis</taxon>
    </lineage>
</organism>
<evidence type="ECO:0000313" key="4">
    <source>
        <dbReference type="Proteomes" id="UP000288805"/>
    </source>
</evidence>
<dbReference type="PANTHER" id="PTHR31589:SF223">
    <property type="entry name" value="PROTEIN, PUTATIVE (DUF239)-RELATED"/>
    <property type="match status" value="1"/>
</dbReference>
<feature type="region of interest" description="Disordered" evidence="1">
    <location>
        <begin position="120"/>
        <end position="144"/>
    </location>
</feature>
<name>A0A438E2Q0_VITVI</name>
<dbReference type="Pfam" id="PF03080">
    <property type="entry name" value="Neprosin"/>
    <property type="match status" value="1"/>
</dbReference>
<dbReference type="InterPro" id="IPR053168">
    <property type="entry name" value="Glutamic_endopeptidase"/>
</dbReference>
<dbReference type="InterPro" id="IPR025521">
    <property type="entry name" value="Neprosin_propep"/>
</dbReference>
<dbReference type="PROSITE" id="PS52045">
    <property type="entry name" value="NEPROSIN_PEP_CD"/>
    <property type="match status" value="1"/>
</dbReference>
<sequence>MCSWDKILVSSRVSSGVEMRVVVVLALLLWGISHEVEGGRATSISKEDDLELERELRRLNKPAIKSFQARNSFLEFYMLYILPLISQTEYGDIFDCVDINKQPALDHPLLKNHRVQKKPSVFPKGLGPKTSAKTQSSKIGLPDGGCPEGTVPIKRITKRDLLWMKSLKRNTTKFHPMDANTPGYHQVFTRQYPSKYYGAQGGLSLHSEPAANHQSHRAMITVSGGSPDKLNAIQVGWMVNKDAYGDGATRMFVFWTVDNFVNTGCRDLFCPGYVQVDSSVAPGMTFYNLSTVDGPQFDYYFVILQMNATDENWWLMSLGDETRTIGYWPQALFPDMKESFTNLEWGGYVFNDDPKTTTSPQMGSGHFPEEGYGKAAYFRDIKLMRDPQEGFAIVSTEEVSFFTDNPDCYRVGDKADLPGWSGAYNFYYGGPGGNCNR</sequence>
<protein>
    <recommendedName>
        <fullName evidence="2">Neprosin PEP catalytic domain-containing protein</fullName>
    </recommendedName>
</protein>
<evidence type="ECO:0000313" key="3">
    <source>
        <dbReference type="EMBL" id="RVW41973.1"/>
    </source>
</evidence>
<proteinExistence type="predicted"/>
<gene>
    <name evidence="3" type="ORF">CK203_091903</name>
</gene>
<dbReference type="AlphaFoldDB" id="A0A438E2Q0"/>
<evidence type="ECO:0000256" key="1">
    <source>
        <dbReference type="SAM" id="MobiDB-lite"/>
    </source>
</evidence>
<feature type="domain" description="Neprosin PEP catalytic" evidence="2">
    <location>
        <begin position="178"/>
        <end position="436"/>
    </location>
</feature>
<dbReference type="Gene3D" id="3.90.1320.10">
    <property type="entry name" value="Outer-capsid protein sigma 3, large lobe"/>
    <property type="match status" value="1"/>
</dbReference>
<accession>A0A438E2Q0</accession>
<dbReference type="Proteomes" id="UP000288805">
    <property type="component" value="Unassembled WGS sequence"/>
</dbReference>